<gene>
    <name evidence="3" type="ORF">M419DRAFT_132144</name>
</gene>
<feature type="compositionally biased region" description="Basic and acidic residues" evidence="1">
    <location>
        <begin position="726"/>
        <end position="753"/>
    </location>
</feature>
<feature type="compositionally biased region" description="Acidic residues" evidence="1">
    <location>
        <begin position="200"/>
        <end position="209"/>
    </location>
</feature>
<feature type="region of interest" description="Disordered" evidence="1">
    <location>
        <begin position="628"/>
        <end position="647"/>
    </location>
</feature>
<reference evidence="4" key="1">
    <citation type="journal article" date="2013" name="Ind. Biotechnol.">
        <title>Comparative genomics analysis of Trichoderma reesei strains.</title>
        <authorList>
            <person name="Koike H."/>
            <person name="Aerts A."/>
            <person name="LaButti K."/>
            <person name="Grigoriev I.V."/>
            <person name="Baker S.E."/>
        </authorList>
    </citation>
    <scope>NUCLEOTIDE SEQUENCE [LARGE SCALE GENOMIC DNA]</scope>
    <source>
        <strain evidence="4">ATCC 56765 / BCRC 32924 / NRRL 11460 / Rut C-30</strain>
    </source>
</reference>
<evidence type="ECO:0000313" key="4">
    <source>
        <dbReference type="Proteomes" id="UP000024376"/>
    </source>
</evidence>
<feature type="compositionally biased region" description="Low complexity" evidence="1">
    <location>
        <begin position="521"/>
        <end position="536"/>
    </location>
</feature>
<feature type="compositionally biased region" description="Basic and acidic residues" evidence="1">
    <location>
        <begin position="314"/>
        <end position="357"/>
    </location>
</feature>
<dbReference type="Proteomes" id="UP000024376">
    <property type="component" value="Unassembled WGS sequence"/>
</dbReference>
<evidence type="ECO:0000256" key="1">
    <source>
        <dbReference type="SAM" id="MobiDB-lite"/>
    </source>
</evidence>
<feature type="region of interest" description="Disordered" evidence="1">
    <location>
        <begin position="658"/>
        <end position="766"/>
    </location>
</feature>
<feature type="compositionally biased region" description="Low complexity" evidence="1">
    <location>
        <begin position="658"/>
        <end position="681"/>
    </location>
</feature>
<dbReference type="OrthoDB" id="5413703at2759"/>
<feature type="region of interest" description="Disordered" evidence="1">
    <location>
        <begin position="1"/>
        <end position="89"/>
    </location>
</feature>
<dbReference type="AlphaFoldDB" id="A0A024S3G8"/>
<name>A0A024S3G8_HYPJR</name>
<evidence type="ECO:0000313" key="3">
    <source>
        <dbReference type="EMBL" id="ETR99637.1"/>
    </source>
</evidence>
<dbReference type="InterPro" id="IPR055936">
    <property type="entry name" value="DUF7514"/>
</dbReference>
<dbReference type="KEGG" id="trr:M419DRAFT_132144"/>
<feature type="compositionally biased region" description="Low complexity" evidence="1">
    <location>
        <begin position="70"/>
        <end position="85"/>
    </location>
</feature>
<proteinExistence type="predicted"/>
<dbReference type="EMBL" id="KI911155">
    <property type="protein sequence ID" value="ETR99637.1"/>
    <property type="molecule type" value="Genomic_DNA"/>
</dbReference>
<feature type="compositionally biased region" description="Low complexity" evidence="1">
    <location>
        <begin position="236"/>
        <end position="265"/>
    </location>
</feature>
<feature type="region of interest" description="Disordered" evidence="1">
    <location>
        <begin position="104"/>
        <end position="137"/>
    </location>
</feature>
<feature type="compositionally biased region" description="Basic and acidic residues" evidence="1">
    <location>
        <begin position="631"/>
        <end position="643"/>
    </location>
</feature>
<feature type="compositionally biased region" description="Polar residues" evidence="1">
    <location>
        <begin position="175"/>
        <end position="186"/>
    </location>
</feature>
<organism evidence="3 4">
    <name type="scientific">Hypocrea jecorina (strain ATCC 56765 / BCRC 32924 / NRRL 11460 / Rut C-30)</name>
    <name type="common">Trichoderma reesei</name>
    <dbReference type="NCBI Taxonomy" id="1344414"/>
    <lineage>
        <taxon>Eukaryota</taxon>
        <taxon>Fungi</taxon>
        <taxon>Dikarya</taxon>
        <taxon>Ascomycota</taxon>
        <taxon>Pezizomycotina</taxon>
        <taxon>Sordariomycetes</taxon>
        <taxon>Hypocreomycetidae</taxon>
        <taxon>Hypocreales</taxon>
        <taxon>Hypocreaceae</taxon>
        <taxon>Trichoderma</taxon>
    </lineage>
</organism>
<dbReference type="Pfam" id="PF24355">
    <property type="entry name" value="DUF7514"/>
    <property type="match status" value="1"/>
</dbReference>
<feature type="compositionally biased region" description="Low complexity" evidence="1">
    <location>
        <begin position="575"/>
        <end position="601"/>
    </location>
</feature>
<dbReference type="PANTHER" id="PTHR39611:SF1">
    <property type="entry name" value="HYDROXYPROLINE-RICH GLYCOPROTEIN DZ-HRGP"/>
    <property type="match status" value="1"/>
</dbReference>
<feature type="compositionally biased region" description="Basic residues" evidence="1">
    <location>
        <begin position="754"/>
        <end position="766"/>
    </location>
</feature>
<dbReference type="HOGENOM" id="CLU_364482_0_0_1"/>
<feature type="compositionally biased region" description="Basic and acidic residues" evidence="1">
    <location>
        <begin position="26"/>
        <end position="69"/>
    </location>
</feature>
<protein>
    <recommendedName>
        <fullName evidence="2">DUF7514 domain-containing protein</fullName>
    </recommendedName>
</protein>
<accession>A0A024S3G8</accession>
<feature type="compositionally biased region" description="Low complexity" evidence="1">
    <location>
        <begin position="104"/>
        <end position="116"/>
    </location>
</feature>
<feature type="compositionally biased region" description="Basic and acidic residues" evidence="1">
    <location>
        <begin position="118"/>
        <end position="137"/>
    </location>
</feature>
<feature type="region of interest" description="Disordered" evidence="1">
    <location>
        <begin position="575"/>
        <end position="605"/>
    </location>
</feature>
<feature type="region of interest" description="Disordered" evidence="1">
    <location>
        <begin position="168"/>
        <end position="388"/>
    </location>
</feature>
<sequence>MSAEATVLRGPLPSAHGNTASPTPRGGDERFRSLHASREQQRRDSQLSYYREQDKREGRSRRDEDRDSTRPSSSSTSTTTSSSSSFPYRDIIKSVLSVMTRSDLSALTSASASASSEKNPDKEREKERDMKDKNRNVEDVVRGLAMEEWNSRWLDELVAKVKGELNDTASDHSVSENGPPTPLSDTSSKDSMKRYQPTVEDYDESEDEASSIFERSFAAAAQDEEDAQHKPLTRTSSSLSNASSDSSSSSSSYSAASSASSSPSPSDKDSVPSPPSSVSSSSPPPRPTVRFADKQPPVIHYIPEPPEPEEPEEDHAHEPERERERDRDRDRDREYERERELYREPERESYREPERDLYQPPLPPPPSSSSSSLHQRQGPAWPALFNERDEPTPALGRFLRGLANHIIAEYAPIDSLVITPDKLFKFYTRYRLDNEFFPFQRVFDTRYHKSLRGISFLFTDLRCEHHLVQHSIASKPCIPALTPTGFEDWMTLMIRAFPDREARRLDLVLADVPLFADDRTSSSPSRSLGGRGQRLPPELPRELFPERGHARAFDLLASSFAEWKSITSVVVVPSETTSSSSSLAPPPTSTTSSSSSSSSSSHLHLHPAHTYASSSLIPPSLQKLPPAATKALKEDTRRHKDPCYIDQSRIRPSSLIYPSAASSSLPSSPSSSFLNTSSSSSAVMPPSLDSKGADSIVVSSAASSSSSSSGSSSGSSSSSSKHRSSRSRERESRHRSTTSERSSRPREPSPPREGRRHHKSRRYRDS</sequence>
<feature type="compositionally biased region" description="Low complexity" evidence="1">
    <location>
        <begin position="699"/>
        <end position="719"/>
    </location>
</feature>
<feature type="domain" description="DUF7514" evidence="2">
    <location>
        <begin position="384"/>
        <end position="556"/>
    </location>
</feature>
<evidence type="ECO:0000259" key="2">
    <source>
        <dbReference type="Pfam" id="PF24355"/>
    </source>
</evidence>
<dbReference type="PANTHER" id="PTHR39611">
    <property type="entry name" value="HYDROXYPROLINE-RICH GLYCOPROTEIN DZ-HRGP-RELATED"/>
    <property type="match status" value="1"/>
</dbReference>
<feature type="region of interest" description="Disordered" evidence="1">
    <location>
        <begin position="519"/>
        <end position="541"/>
    </location>
</feature>